<dbReference type="InterPro" id="IPR050984">
    <property type="entry name" value="Gfo/Idh/MocA_domain"/>
</dbReference>
<dbReference type="PANTHER" id="PTHR22604:SF105">
    <property type="entry name" value="TRANS-1,2-DIHYDROBENZENE-1,2-DIOL DEHYDROGENASE"/>
    <property type="match status" value="1"/>
</dbReference>
<dbReference type="AlphaFoldDB" id="A0A430B7Q6"/>
<dbReference type="GO" id="GO:0000166">
    <property type="term" value="F:nucleotide binding"/>
    <property type="evidence" value="ECO:0007669"/>
    <property type="project" value="InterPro"/>
</dbReference>
<feature type="domain" description="GFO/IDH/MocA-like oxidoreductase" evidence="4">
    <location>
        <begin position="129"/>
        <end position="245"/>
    </location>
</feature>
<dbReference type="RefSeq" id="WP_126791500.1">
    <property type="nucleotide sequence ID" value="NZ_CP060720.1"/>
</dbReference>
<protein>
    <submittedName>
        <fullName evidence="5">Uncharacterized protein</fullName>
    </submittedName>
</protein>
<dbReference type="OrthoDB" id="9815825at2"/>
<dbReference type="Pfam" id="PF01408">
    <property type="entry name" value="GFO_IDH_MocA"/>
    <property type="match status" value="1"/>
</dbReference>
<dbReference type="Gene3D" id="3.30.360.10">
    <property type="entry name" value="Dihydrodipicolinate Reductase, domain 2"/>
    <property type="match status" value="1"/>
</dbReference>
<accession>A0A430B7Q6</accession>
<organism evidence="5 6">
    <name type="scientific">Vagococcus carniphilus</name>
    <dbReference type="NCBI Taxonomy" id="218144"/>
    <lineage>
        <taxon>Bacteria</taxon>
        <taxon>Bacillati</taxon>
        <taxon>Bacillota</taxon>
        <taxon>Bacilli</taxon>
        <taxon>Lactobacillales</taxon>
        <taxon>Enterococcaceae</taxon>
        <taxon>Vagococcus</taxon>
    </lineage>
</organism>
<dbReference type="SUPFAM" id="SSF51735">
    <property type="entry name" value="NAD(P)-binding Rossmann-fold domains"/>
    <property type="match status" value="1"/>
</dbReference>
<dbReference type="InterPro" id="IPR036291">
    <property type="entry name" value="NAD(P)-bd_dom_sf"/>
</dbReference>
<dbReference type="Proteomes" id="UP000288028">
    <property type="component" value="Unassembled WGS sequence"/>
</dbReference>
<dbReference type="GO" id="GO:0016491">
    <property type="term" value="F:oxidoreductase activity"/>
    <property type="evidence" value="ECO:0007669"/>
    <property type="project" value="UniProtKB-KW"/>
</dbReference>
<dbReference type="EMBL" id="NGKB01000002">
    <property type="protein sequence ID" value="RSU16374.1"/>
    <property type="molecule type" value="Genomic_DNA"/>
</dbReference>
<name>A0A430B7Q6_9ENTE</name>
<dbReference type="InterPro" id="IPR000683">
    <property type="entry name" value="Gfo/Idh/MocA-like_OxRdtase_N"/>
</dbReference>
<comment type="similarity">
    <text evidence="1">Belongs to the Gfo/Idh/MocA family.</text>
</comment>
<feature type="domain" description="Gfo/Idh/MocA-like oxidoreductase N-terminal" evidence="3">
    <location>
        <begin position="4"/>
        <end position="117"/>
    </location>
</feature>
<dbReference type="Gene3D" id="3.40.50.720">
    <property type="entry name" value="NAD(P)-binding Rossmann-like Domain"/>
    <property type="match status" value="1"/>
</dbReference>
<sequence length="320" mass="36092">MINKIGVVGTGDIAGQFVSQINQDKYQIVSVFNHRESSLKTFTETHKIPHKTTNYEEFLANDKIDCVYIATPNQTHYEFALKALQAGKHVLCEKVMVMKGEEAKKLFAVAKEKNLVLLEAVTLFYMPMYSTVQQLLKNNKLGKLSNANITFGSCKEYDPNNRFFSLEKGGGALFDIGTYALSAAVYLLNTSLELIATDVSLSESGVDEKSMTLLKNADDVQASVMISFRGKMPKQIILTGDKGYLLIDDFPRAEKGQIFYNDGQVEIIDQGTGHDVFTYEMDRVNQYAKGEIDTEDLREVTERVICLMDEMRESWDYLQD</sequence>
<evidence type="ECO:0000259" key="4">
    <source>
        <dbReference type="Pfam" id="PF22725"/>
    </source>
</evidence>
<keyword evidence="6" id="KW-1185">Reference proteome</keyword>
<dbReference type="InterPro" id="IPR055170">
    <property type="entry name" value="GFO_IDH_MocA-like_dom"/>
</dbReference>
<dbReference type="PANTHER" id="PTHR22604">
    <property type="entry name" value="OXIDOREDUCTASES"/>
    <property type="match status" value="1"/>
</dbReference>
<comment type="caution">
    <text evidence="5">The sequence shown here is derived from an EMBL/GenBank/DDBJ whole genome shotgun (WGS) entry which is preliminary data.</text>
</comment>
<gene>
    <name evidence="5" type="ORF">CBF28_02270</name>
</gene>
<evidence type="ECO:0000313" key="5">
    <source>
        <dbReference type="EMBL" id="RSU16374.1"/>
    </source>
</evidence>
<evidence type="ECO:0000256" key="2">
    <source>
        <dbReference type="ARBA" id="ARBA00023002"/>
    </source>
</evidence>
<dbReference type="Pfam" id="PF22725">
    <property type="entry name" value="GFO_IDH_MocA_C3"/>
    <property type="match status" value="1"/>
</dbReference>
<evidence type="ECO:0000259" key="3">
    <source>
        <dbReference type="Pfam" id="PF01408"/>
    </source>
</evidence>
<reference evidence="5 6" key="1">
    <citation type="submission" date="2017-05" db="EMBL/GenBank/DDBJ databases">
        <title>Vagococcus spp. assemblies.</title>
        <authorList>
            <person name="Gulvik C.A."/>
        </authorList>
    </citation>
    <scope>NUCLEOTIDE SEQUENCE [LARGE SCALE GENOMIC DNA]</scope>
    <source>
        <strain evidence="5 6">SS1714</strain>
    </source>
</reference>
<proteinExistence type="inferred from homology"/>
<dbReference type="SUPFAM" id="SSF55347">
    <property type="entry name" value="Glyceraldehyde-3-phosphate dehydrogenase-like, C-terminal domain"/>
    <property type="match status" value="1"/>
</dbReference>
<evidence type="ECO:0000256" key="1">
    <source>
        <dbReference type="ARBA" id="ARBA00010928"/>
    </source>
</evidence>
<keyword evidence="2" id="KW-0560">Oxidoreductase</keyword>
<dbReference type="GeneID" id="95580533"/>
<evidence type="ECO:0000313" key="6">
    <source>
        <dbReference type="Proteomes" id="UP000288028"/>
    </source>
</evidence>